<reference evidence="1 2" key="1">
    <citation type="submission" date="2017-07" db="EMBL/GenBank/DDBJ databases">
        <title>Phylogenetic study on the rhizospheric bacterium Ochrobactrum sp. A44.</title>
        <authorList>
            <person name="Krzyzanowska D.M."/>
            <person name="Ossowicki A."/>
            <person name="Rajewska M."/>
            <person name="Maciag T."/>
            <person name="Kaczynski Z."/>
            <person name="Czerwicka M."/>
            <person name="Jafra S."/>
        </authorList>
    </citation>
    <scope>NUCLEOTIDE SEQUENCE [LARGE SCALE GENOMIC DNA]</scope>
    <source>
        <strain evidence="1 2">PR17</strain>
    </source>
</reference>
<name>A0A256FBD5_9HYPH</name>
<dbReference type="Proteomes" id="UP000216345">
    <property type="component" value="Unassembled WGS sequence"/>
</dbReference>
<accession>A0A256FBD5</accession>
<proteinExistence type="predicted"/>
<protein>
    <submittedName>
        <fullName evidence="1">Uncharacterized protein</fullName>
    </submittedName>
</protein>
<dbReference type="AlphaFoldDB" id="A0A256FBD5"/>
<sequence>MISSRETTVNIVNVAPGISAQKLPELFAPLTKIFLFLPKLGYLQTGSSIA</sequence>
<evidence type="ECO:0000313" key="1">
    <source>
        <dbReference type="EMBL" id="OYR12162.1"/>
    </source>
</evidence>
<dbReference type="EMBL" id="NNRK01000030">
    <property type="protein sequence ID" value="OYR12162.1"/>
    <property type="molecule type" value="Genomic_DNA"/>
</dbReference>
<gene>
    <name evidence="1" type="ORF">CEV32_1231</name>
</gene>
<evidence type="ECO:0000313" key="2">
    <source>
        <dbReference type="Proteomes" id="UP000216345"/>
    </source>
</evidence>
<comment type="caution">
    <text evidence="1">The sequence shown here is derived from an EMBL/GenBank/DDBJ whole genome shotgun (WGS) entry which is preliminary data.</text>
</comment>
<organism evidence="1 2">
    <name type="scientific">Brucella rhizosphaerae</name>
    <dbReference type="NCBI Taxonomy" id="571254"/>
    <lineage>
        <taxon>Bacteria</taxon>
        <taxon>Pseudomonadati</taxon>
        <taxon>Pseudomonadota</taxon>
        <taxon>Alphaproteobacteria</taxon>
        <taxon>Hyphomicrobiales</taxon>
        <taxon>Brucellaceae</taxon>
        <taxon>Brucella/Ochrobactrum group</taxon>
        <taxon>Brucella</taxon>
    </lineage>
</organism>
<keyword evidence="2" id="KW-1185">Reference proteome</keyword>
<dbReference type="RefSeq" id="WP_167382808.1">
    <property type="nucleotide sequence ID" value="NZ_JBHEEL010000018.1"/>
</dbReference>